<sequence>MKKILKKLSKIMCLALVLCLCILSVGCGSKDKNESALKAIKDKKVLVVGTAPGYPPFEFATSKDGNSKVVGADIDLAQKLADKIGVKLEIKSMEFDALLPALQAGKIDIAITAMTPTEERKKAVDFSQVYFDGTNSVIISDSNKSKLANEDDLKNLKIGVQKGSTQEIYAKNKLKAKTVKSLPAVPDLVSDLKNGNIDAVVVSTVVGQINVKQYQGVKLAQGLELKSYSGGEQAAMAFKKGNNKELIQQANNLIKELKDSGEYQKILDKNIEIASQTSK</sequence>
<evidence type="ECO:0000313" key="6">
    <source>
        <dbReference type="Proteomes" id="UP001164187"/>
    </source>
</evidence>
<feature type="domain" description="Ionotropic glutamate receptor C-terminal" evidence="4">
    <location>
        <begin position="45"/>
        <end position="273"/>
    </location>
</feature>
<accession>A0ABY7JQM2</accession>
<dbReference type="RefSeq" id="WP_269311880.1">
    <property type="nucleotide sequence ID" value="NZ_CP114052.1"/>
</dbReference>
<dbReference type="InterPro" id="IPR001320">
    <property type="entry name" value="Iontro_rcpt_C"/>
</dbReference>
<protein>
    <submittedName>
        <fullName evidence="5">Transporter substrate-binding domain-containing protein</fullName>
    </submittedName>
</protein>
<dbReference type="SUPFAM" id="SSF53850">
    <property type="entry name" value="Periplasmic binding protein-like II"/>
    <property type="match status" value="1"/>
</dbReference>
<feature type="signal peptide" evidence="2">
    <location>
        <begin position="1"/>
        <end position="29"/>
    </location>
</feature>
<name>A0ABY7JQM2_9FIRM</name>
<reference evidence="5" key="1">
    <citation type="submission" date="2022-12" db="EMBL/GenBank/DDBJ databases">
        <title>Peptostreptococcus.</title>
        <authorList>
            <person name="Lee S.H."/>
        </authorList>
    </citation>
    <scope>NUCLEOTIDE SEQUENCE</scope>
    <source>
        <strain evidence="5">CBA3647</strain>
    </source>
</reference>
<evidence type="ECO:0000259" key="4">
    <source>
        <dbReference type="SMART" id="SM00079"/>
    </source>
</evidence>
<organism evidence="5 6">
    <name type="scientific">Peptostreptococcus equinus</name>
    <dbReference type="NCBI Taxonomy" id="3003601"/>
    <lineage>
        <taxon>Bacteria</taxon>
        <taxon>Bacillati</taxon>
        <taxon>Bacillota</taxon>
        <taxon>Clostridia</taxon>
        <taxon>Peptostreptococcales</taxon>
        <taxon>Peptostreptococcaceae</taxon>
        <taxon>Peptostreptococcus</taxon>
    </lineage>
</organism>
<dbReference type="EMBL" id="CP114052">
    <property type="protein sequence ID" value="WAW15186.1"/>
    <property type="molecule type" value="Genomic_DNA"/>
</dbReference>
<proteinExistence type="predicted"/>
<dbReference type="Proteomes" id="UP001164187">
    <property type="component" value="Chromosome"/>
</dbReference>
<keyword evidence="1 2" id="KW-0732">Signal</keyword>
<dbReference type="PROSITE" id="PS51257">
    <property type="entry name" value="PROKAR_LIPOPROTEIN"/>
    <property type="match status" value="1"/>
</dbReference>
<evidence type="ECO:0000259" key="3">
    <source>
        <dbReference type="SMART" id="SM00062"/>
    </source>
</evidence>
<dbReference type="Gene3D" id="3.40.190.10">
    <property type="entry name" value="Periplasmic binding protein-like II"/>
    <property type="match status" value="2"/>
</dbReference>
<evidence type="ECO:0000256" key="2">
    <source>
        <dbReference type="SAM" id="SignalP"/>
    </source>
</evidence>
<feature type="domain" description="Solute-binding protein family 3/N-terminal" evidence="3">
    <location>
        <begin position="45"/>
        <end position="274"/>
    </location>
</feature>
<evidence type="ECO:0000256" key="1">
    <source>
        <dbReference type="ARBA" id="ARBA00022729"/>
    </source>
</evidence>
<evidence type="ECO:0000313" key="5">
    <source>
        <dbReference type="EMBL" id="WAW15186.1"/>
    </source>
</evidence>
<dbReference type="InterPro" id="IPR001638">
    <property type="entry name" value="Solute-binding_3/MltF_N"/>
</dbReference>
<dbReference type="Pfam" id="PF00497">
    <property type="entry name" value="SBP_bac_3"/>
    <property type="match status" value="1"/>
</dbReference>
<feature type="chain" id="PRO_5045229384" evidence="2">
    <location>
        <begin position="30"/>
        <end position="279"/>
    </location>
</feature>
<dbReference type="PANTHER" id="PTHR35936:SF17">
    <property type="entry name" value="ARGININE-BINDING EXTRACELLULAR PROTEIN ARTP"/>
    <property type="match status" value="1"/>
</dbReference>
<keyword evidence="6" id="KW-1185">Reference proteome</keyword>
<dbReference type="SMART" id="SM00062">
    <property type="entry name" value="PBPb"/>
    <property type="match status" value="1"/>
</dbReference>
<dbReference type="SMART" id="SM00079">
    <property type="entry name" value="PBPe"/>
    <property type="match status" value="1"/>
</dbReference>
<dbReference type="PANTHER" id="PTHR35936">
    <property type="entry name" value="MEMBRANE-BOUND LYTIC MUREIN TRANSGLYCOSYLASE F"/>
    <property type="match status" value="1"/>
</dbReference>
<gene>
    <name evidence="5" type="ORF">O0R46_01690</name>
</gene>